<feature type="coiled-coil region" evidence="1">
    <location>
        <begin position="96"/>
        <end position="123"/>
    </location>
</feature>
<gene>
    <name evidence="3" type="ORF">LZ495_32495</name>
</gene>
<dbReference type="RefSeq" id="WP_235056611.1">
    <property type="nucleotide sequence ID" value="NZ_JAKFHA010000028.1"/>
</dbReference>
<accession>A0AA41Q5F0</accession>
<feature type="compositionally biased region" description="Basic residues" evidence="2">
    <location>
        <begin position="181"/>
        <end position="191"/>
    </location>
</feature>
<proteinExistence type="predicted"/>
<dbReference type="EMBL" id="JAKFHA010000028">
    <property type="protein sequence ID" value="MCF2531910.1"/>
    <property type="molecule type" value="Genomic_DNA"/>
</dbReference>
<reference evidence="3" key="1">
    <citation type="submission" date="2022-01" db="EMBL/GenBank/DDBJ databases">
        <title>Genome-Based Taxonomic Classification of the Phylum Actinobacteria.</title>
        <authorList>
            <person name="Gao Y."/>
        </authorList>
    </citation>
    <scope>NUCLEOTIDE SEQUENCE</scope>
    <source>
        <strain evidence="3">KLBMP 8922</strain>
    </source>
</reference>
<feature type="compositionally biased region" description="Low complexity" evidence="2">
    <location>
        <begin position="207"/>
        <end position="222"/>
    </location>
</feature>
<feature type="region of interest" description="Disordered" evidence="2">
    <location>
        <begin position="123"/>
        <end position="147"/>
    </location>
</feature>
<evidence type="ECO:0000313" key="4">
    <source>
        <dbReference type="Proteomes" id="UP001165378"/>
    </source>
</evidence>
<evidence type="ECO:0000256" key="2">
    <source>
        <dbReference type="SAM" id="MobiDB-lite"/>
    </source>
</evidence>
<dbReference type="Proteomes" id="UP001165378">
    <property type="component" value="Unassembled WGS sequence"/>
</dbReference>
<feature type="compositionally biased region" description="Low complexity" evidence="2">
    <location>
        <begin position="230"/>
        <end position="246"/>
    </location>
</feature>
<comment type="caution">
    <text evidence="3">The sequence shown here is derived from an EMBL/GenBank/DDBJ whole genome shotgun (WGS) entry which is preliminary data.</text>
</comment>
<keyword evidence="1" id="KW-0175">Coiled coil</keyword>
<evidence type="ECO:0000313" key="3">
    <source>
        <dbReference type="EMBL" id="MCF2531910.1"/>
    </source>
</evidence>
<organism evidence="3 4">
    <name type="scientific">Yinghuangia soli</name>
    <dbReference type="NCBI Taxonomy" id="2908204"/>
    <lineage>
        <taxon>Bacteria</taxon>
        <taxon>Bacillati</taxon>
        <taxon>Actinomycetota</taxon>
        <taxon>Actinomycetes</taxon>
        <taxon>Kitasatosporales</taxon>
        <taxon>Streptomycetaceae</taxon>
        <taxon>Yinghuangia</taxon>
    </lineage>
</organism>
<feature type="region of interest" description="Disordered" evidence="2">
    <location>
        <begin position="177"/>
        <end position="246"/>
    </location>
</feature>
<protein>
    <submittedName>
        <fullName evidence="3">Histone</fullName>
    </submittedName>
</protein>
<dbReference type="AlphaFoldDB" id="A0AA41Q5F0"/>
<name>A0AA41Q5F0_9ACTN</name>
<feature type="compositionally biased region" description="Low complexity" evidence="2">
    <location>
        <begin position="123"/>
        <end position="133"/>
    </location>
</feature>
<sequence>MRDALRSYLQIATGLTEMTVMRVTEVAKQLVEKSGVDLDTVPSQVAQQAQAVPQYVQQVADDLFTTGKANRDLLVGVVRSEVDKAMGRLRPWMDDVTRVSDDVERVERRVTDLEHRLAVAAAAPRAPRVQPVPEADEEPVPVRRAGARASAPAAAAAPVAPAADEADVPVAKRTVTPARASAKKAAAKKSPAKTAAAKKAAGDRLPAKSAAKKTAGGAAAKKTAPRRPVPKAAPKSAPESAPGAGE</sequence>
<keyword evidence="4" id="KW-1185">Reference proteome</keyword>
<evidence type="ECO:0000256" key="1">
    <source>
        <dbReference type="SAM" id="Coils"/>
    </source>
</evidence>